<dbReference type="PANTHER" id="PTHR30118:SF15">
    <property type="entry name" value="TRANSCRIPTIONAL REGULATORY PROTEIN"/>
    <property type="match status" value="1"/>
</dbReference>
<dbReference type="Gene3D" id="1.10.10.10">
    <property type="entry name" value="Winged helix-like DNA-binding domain superfamily/Winged helix DNA-binding domain"/>
    <property type="match status" value="1"/>
</dbReference>
<dbReference type="PRINTS" id="PR00039">
    <property type="entry name" value="HTHLYSR"/>
</dbReference>
<comment type="caution">
    <text evidence="6">The sequence shown here is derived from an EMBL/GenBank/DDBJ whole genome shotgun (WGS) entry which is preliminary data.</text>
</comment>
<dbReference type="Pfam" id="PF00126">
    <property type="entry name" value="HTH_1"/>
    <property type="match status" value="1"/>
</dbReference>
<keyword evidence="3" id="KW-0238">DNA-binding</keyword>
<dbReference type="InterPro" id="IPR036390">
    <property type="entry name" value="WH_DNA-bd_sf"/>
</dbReference>
<dbReference type="InterPro" id="IPR000847">
    <property type="entry name" value="LysR_HTH_N"/>
</dbReference>
<feature type="domain" description="HTH lysR-type" evidence="5">
    <location>
        <begin position="7"/>
        <end position="64"/>
    </location>
</feature>
<evidence type="ECO:0000313" key="6">
    <source>
        <dbReference type="EMBL" id="MBH9702757.1"/>
    </source>
</evidence>
<dbReference type="AlphaFoldDB" id="A0A8I1B3T8"/>
<proteinExistence type="inferred from homology"/>
<keyword evidence="2" id="KW-0805">Transcription regulation</keyword>
<evidence type="ECO:0000259" key="5">
    <source>
        <dbReference type="PROSITE" id="PS50931"/>
    </source>
</evidence>
<dbReference type="PROSITE" id="PS50931">
    <property type="entry name" value="HTH_LYSR"/>
    <property type="match status" value="1"/>
</dbReference>
<dbReference type="Proteomes" id="UP000645612">
    <property type="component" value="Unassembled WGS sequence"/>
</dbReference>
<comment type="similarity">
    <text evidence="1">Belongs to the LysR transcriptional regulatory family.</text>
</comment>
<dbReference type="InterPro" id="IPR036388">
    <property type="entry name" value="WH-like_DNA-bd_sf"/>
</dbReference>
<dbReference type="EMBL" id="JAEDXG010000178">
    <property type="protein sequence ID" value="MBH9702757.1"/>
    <property type="molecule type" value="Genomic_DNA"/>
</dbReference>
<protein>
    <submittedName>
        <fullName evidence="6">LysR family transcriptional regulator</fullName>
    </submittedName>
</protein>
<dbReference type="GO" id="GO:0003700">
    <property type="term" value="F:DNA-binding transcription factor activity"/>
    <property type="evidence" value="ECO:0007669"/>
    <property type="project" value="InterPro"/>
</dbReference>
<evidence type="ECO:0000256" key="4">
    <source>
        <dbReference type="ARBA" id="ARBA00023163"/>
    </source>
</evidence>
<evidence type="ECO:0000313" key="7">
    <source>
        <dbReference type="Proteomes" id="UP000645612"/>
    </source>
</evidence>
<keyword evidence="4" id="KW-0804">Transcription</keyword>
<evidence type="ECO:0000256" key="1">
    <source>
        <dbReference type="ARBA" id="ARBA00009437"/>
    </source>
</evidence>
<dbReference type="SUPFAM" id="SSF46785">
    <property type="entry name" value="Winged helix' DNA-binding domain"/>
    <property type="match status" value="1"/>
</dbReference>
<evidence type="ECO:0000256" key="2">
    <source>
        <dbReference type="ARBA" id="ARBA00023015"/>
    </source>
</evidence>
<reference evidence="6" key="1">
    <citation type="submission" date="2020-12" db="EMBL/GenBank/DDBJ databases">
        <title>Burkholderia cepacia complex in Mexico.</title>
        <authorList>
            <person name="Estrada P."/>
        </authorList>
    </citation>
    <scope>NUCLEOTIDE SEQUENCE</scope>
    <source>
        <strain evidence="6">871</strain>
    </source>
</reference>
<dbReference type="InterPro" id="IPR050389">
    <property type="entry name" value="LysR-type_TF"/>
</dbReference>
<organism evidence="6 7">
    <name type="scientific">Burkholderia cepacia</name>
    <name type="common">Pseudomonas cepacia</name>
    <dbReference type="NCBI Taxonomy" id="292"/>
    <lineage>
        <taxon>Bacteria</taxon>
        <taxon>Pseudomonadati</taxon>
        <taxon>Pseudomonadota</taxon>
        <taxon>Betaproteobacteria</taxon>
        <taxon>Burkholderiales</taxon>
        <taxon>Burkholderiaceae</taxon>
        <taxon>Burkholderia</taxon>
        <taxon>Burkholderia cepacia complex</taxon>
    </lineage>
</organism>
<dbReference type="GO" id="GO:0003677">
    <property type="term" value="F:DNA binding"/>
    <property type="evidence" value="ECO:0007669"/>
    <property type="project" value="UniProtKB-KW"/>
</dbReference>
<name>A0A8I1B3T8_BURCE</name>
<accession>A0A8I1B3T8</accession>
<feature type="non-terminal residue" evidence="6">
    <location>
        <position position="87"/>
    </location>
</feature>
<sequence>MINLQGLDLNLLRTLNVLLSENNVTRAAQRLNLSQPSVSVQLARLREIFADPLLLPGPRGMQPTARADELRGPLRDALLALELAVAP</sequence>
<evidence type="ECO:0000256" key="3">
    <source>
        <dbReference type="ARBA" id="ARBA00023125"/>
    </source>
</evidence>
<dbReference type="RefSeq" id="WP_198114943.1">
    <property type="nucleotide sequence ID" value="NZ_JAEDXG010000178.1"/>
</dbReference>
<gene>
    <name evidence="6" type="ORF">JAO13_40740</name>
</gene>
<dbReference type="PANTHER" id="PTHR30118">
    <property type="entry name" value="HTH-TYPE TRANSCRIPTIONAL REGULATOR LEUO-RELATED"/>
    <property type="match status" value="1"/>
</dbReference>